<proteinExistence type="predicted"/>
<dbReference type="AlphaFoldDB" id="A0A3G9GDN6"/>
<evidence type="ECO:0000256" key="1">
    <source>
        <dbReference type="SAM" id="Coils"/>
    </source>
</evidence>
<keyword evidence="1" id="KW-0175">Coiled coil</keyword>
<name>A0A3G9GDN6_9NEIS</name>
<dbReference type="Pfam" id="PF21197">
    <property type="entry name" value="PgaA_barrel"/>
    <property type="match status" value="1"/>
</dbReference>
<evidence type="ECO:0000259" key="2">
    <source>
        <dbReference type="Pfam" id="PF21197"/>
    </source>
</evidence>
<dbReference type="KEGG" id="amah:DLM_2354"/>
<dbReference type="Gene3D" id="1.25.40.10">
    <property type="entry name" value="Tetratricopeptide repeat domain"/>
    <property type="match status" value="1"/>
</dbReference>
<dbReference type="EMBL" id="AP018823">
    <property type="protein sequence ID" value="BBF85968.1"/>
    <property type="molecule type" value="Genomic_DNA"/>
</dbReference>
<accession>A0A3G9GDN6</accession>
<reference evidence="3 4" key="2">
    <citation type="journal article" date="2017" name="Genome Announc.">
        <title>Draft genome sequence of Aquitalea magnusonii strain H3, a plant growth-promoting bacterium of duckweed Lemna minor.</title>
        <authorList>
            <person name="Ishizawa H."/>
            <person name="Kuroda M."/>
            <person name="Ike M."/>
        </authorList>
    </citation>
    <scope>NUCLEOTIDE SEQUENCE [LARGE SCALE GENOMIC DNA]</scope>
    <source>
        <strain evidence="3 4">H3</strain>
    </source>
</reference>
<dbReference type="Proteomes" id="UP000198290">
    <property type="component" value="Chromosome"/>
</dbReference>
<feature type="coiled-coil region" evidence="1">
    <location>
        <begin position="415"/>
        <end position="442"/>
    </location>
</feature>
<dbReference type="SUPFAM" id="SSF48452">
    <property type="entry name" value="TPR-like"/>
    <property type="match status" value="2"/>
</dbReference>
<dbReference type="InterPro" id="IPR049003">
    <property type="entry name" value="PgaA_barrel"/>
</dbReference>
<evidence type="ECO:0000313" key="3">
    <source>
        <dbReference type="EMBL" id="BBF85968.1"/>
    </source>
</evidence>
<dbReference type="InterPro" id="IPR011990">
    <property type="entry name" value="TPR-like_helical_dom_sf"/>
</dbReference>
<protein>
    <submittedName>
        <fullName evidence="3">Biofilm PGA outer membrane secretin PgaA</fullName>
    </submittedName>
</protein>
<dbReference type="STRING" id="332411.VI06_02330"/>
<keyword evidence="4" id="KW-1185">Reference proteome</keyword>
<feature type="domain" description="PgaA membrane beta barrel" evidence="2">
    <location>
        <begin position="694"/>
        <end position="980"/>
    </location>
</feature>
<evidence type="ECO:0000313" key="4">
    <source>
        <dbReference type="Proteomes" id="UP000198290"/>
    </source>
</evidence>
<gene>
    <name evidence="3" type="ORF">DLM_2354</name>
</gene>
<organism evidence="3 4">
    <name type="scientific">Aquitalea magnusonii</name>
    <dbReference type="NCBI Taxonomy" id="332411"/>
    <lineage>
        <taxon>Bacteria</taxon>
        <taxon>Pseudomonadati</taxon>
        <taxon>Pseudomonadota</taxon>
        <taxon>Betaproteobacteria</taxon>
        <taxon>Neisseriales</taxon>
        <taxon>Chromobacteriaceae</taxon>
        <taxon>Aquitalea</taxon>
    </lineage>
</organism>
<reference evidence="4" key="1">
    <citation type="journal article" date="2017" name="Biotechnol. Biofuels">
        <title>Evaluation of environmental bacterial communities as a factor affecting the growth of duckweed Lemna minor.</title>
        <authorList>
            <person name="Ishizawa H."/>
            <person name="Kuroda M."/>
            <person name="Morikawa M."/>
            <person name="Ike M."/>
        </authorList>
    </citation>
    <scope>NUCLEOTIDE SEQUENCE [LARGE SCALE GENOMIC DNA]</scope>
    <source>
        <strain evidence="4">H3</strain>
    </source>
</reference>
<reference evidence="4" key="3">
    <citation type="journal article" date="2017" name="Plant Physiol. Biochem.">
        <title>Differential oxidative and antioxidative response of duckweed Lemna minor toward plant growth promoting/inhibiting bacteria.</title>
        <authorList>
            <person name="Ishizawa H."/>
            <person name="Kuroda M."/>
            <person name="Morikawa M."/>
            <person name="Ike M."/>
        </authorList>
    </citation>
    <scope>NUCLEOTIDE SEQUENCE [LARGE SCALE GENOMIC DNA]</scope>
    <source>
        <strain evidence="4">H3</strain>
    </source>
</reference>
<sequence length="988" mass="110040">MAVGALAASGEAAPLWKSKAYDAAIIQARQGNIRPALKMLESEAARGPLAAPLLNDYITLLCWDQQYAKAMQASQGREGELHADTLRLLAANLRGHKEFGNASRLFGLARERGGDISSSIQQAMSTAEGGDITRALDILNQTNPVSRDDVLELTRARAYVLMLHGDQARSLDYIQDNLRRYAGDPVLERLKLDVLTRLGLPDLDGKSGTALSEKERQQILNVSTIELKGAGEFTTETYKRLIPAASFFNNYVLLLSQKNHLDSALDIAAHNPALLTRKTLAVLQQASDSQGKPAQHEQVRQWISQYYGIDGDDAGTLVDSSEVAPVSPELAEVRAHADALRREGAYAQALVYLTKWQAQYADDPVLNAQYRSVLASLEMMDAQRSLLSRPALPGQDPAWSLDLQQGQQAIEWAQVRADLDEIREMQQTLDQALAQNARWLDAPGHSPAMQARTIDIRLQLLQRRGRTEDAIKLFEQNQQLPYSANGHAAVAACYLVRKQPQQAARQFQNALSRVRRDDPKVEWQVGLAYAQLESGQYRAASKTIADARNATPRTMADPLTGNRRFNPDYLSLAYHQAMITAFLGDVKGAQVQMDSLLDLAPFAAQTRIGMAQIALLLESPTTTKAMLKRLAVDDGPEKNWDVMVGLVEADLARQDFQQARRLLDELESMPVDSAESRLKLSEQQEQYRALTGPELVVEAGHDLGSSQGTSMHNAYDSQTRLYSATYNNLRVFAQHQFQTADFASTSGVGSDKVRFETAGLGLQYRSQYGTGEIGGFSQLDGHAMQGGFAGFDWTVNDNWLLGLRYEKNSMATPLEARQSGVYANRLLGKLEYKRDDLTTVEFEASQMDFTDTNRRQGFALTVNQTLIKGPIYQLNGILEASTNHNDVLDTANYYSPHRDLDTSITLMNDITLWRYYDNSFHQRIGISGGRYYETAFGSKNTWAYTIEQVWDFKKGGEIRYGFSRSMHPYDGVSDGSNRIYLFLDWKIK</sequence>